<dbReference type="Proteomes" id="UP000735205">
    <property type="component" value="Unassembled WGS sequence"/>
</dbReference>
<evidence type="ECO:0000313" key="2">
    <source>
        <dbReference type="Proteomes" id="UP000735205"/>
    </source>
</evidence>
<gene>
    <name evidence="1" type="ORF">G6R28_04220</name>
</gene>
<proteinExistence type="predicted"/>
<organism evidence="1 2">
    <name type="scientific">Fructobacillus papyrifericola</name>
    <dbReference type="NCBI Taxonomy" id="2713172"/>
    <lineage>
        <taxon>Bacteria</taxon>
        <taxon>Bacillati</taxon>
        <taxon>Bacillota</taxon>
        <taxon>Bacilli</taxon>
        <taxon>Lactobacillales</taxon>
        <taxon>Lactobacillaceae</taxon>
        <taxon>Fructobacillus</taxon>
    </lineage>
</organism>
<comment type="caution">
    <text evidence="1">The sequence shown here is derived from an EMBL/GenBank/DDBJ whole genome shotgun (WGS) entry which is preliminary data.</text>
</comment>
<evidence type="ECO:0000313" key="1">
    <source>
        <dbReference type="EMBL" id="MBS9336438.1"/>
    </source>
</evidence>
<dbReference type="RefSeq" id="WP_213792997.1">
    <property type="nucleotide sequence ID" value="NZ_JAAMFJ010000002.1"/>
</dbReference>
<keyword evidence="2" id="KW-1185">Reference proteome</keyword>
<accession>A0ABS5QTB2</accession>
<sequence>MTQVHDLTTLTEDGEMLTYNSLMNKDDREKLTSERFEDIYKNVIERMDKAVTAWKKERKERLRNGQVMNNYYNDVKDDEVLIQSNENMEYIISKVGVEPLKVPTYKQLISSYPEFKDDNQLQTVIKNKETIRNR</sequence>
<name>A0ABS5QTB2_9LACO</name>
<dbReference type="EMBL" id="JAAMFJ010000002">
    <property type="protein sequence ID" value="MBS9336438.1"/>
    <property type="molecule type" value="Genomic_DNA"/>
</dbReference>
<reference evidence="1 2" key="1">
    <citation type="submission" date="2020-02" db="EMBL/GenBank/DDBJ databases">
        <title>Fructobacillus sp. isolated from paper mulberry of Taiwan.</title>
        <authorList>
            <person name="Lin S.-T."/>
        </authorList>
    </citation>
    <scope>NUCLEOTIDE SEQUENCE [LARGE SCALE GENOMIC DNA]</scope>
    <source>
        <strain evidence="1 2">M1-21</strain>
    </source>
</reference>
<protein>
    <submittedName>
        <fullName evidence="1">Uncharacterized protein</fullName>
    </submittedName>
</protein>